<comment type="caution">
    <text evidence="3">The sequence shown here is derived from an EMBL/GenBank/DDBJ whole genome shotgun (WGS) entry which is preliminary data.</text>
</comment>
<organism evidence="3 4">
    <name type="scientific">Xenorhabdus khoisanae</name>
    <dbReference type="NCBI Taxonomy" id="880157"/>
    <lineage>
        <taxon>Bacteria</taxon>
        <taxon>Pseudomonadati</taxon>
        <taxon>Pseudomonadota</taxon>
        <taxon>Gammaproteobacteria</taxon>
        <taxon>Enterobacterales</taxon>
        <taxon>Morganellaceae</taxon>
        <taxon>Xenorhabdus</taxon>
    </lineage>
</organism>
<evidence type="ECO:0000256" key="1">
    <source>
        <dbReference type="SAM" id="Coils"/>
    </source>
</evidence>
<evidence type="ECO:0000256" key="2">
    <source>
        <dbReference type="SAM" id="Phobius"/>
    </source>
</evidence>
<reference evidence="3 4" key="1">
    <citation type="submission" date="2015-06" db="EMBL/GenBank/DDBJ databases">
        <title>Draft Whole-Genome Sequence of the Entomopathogenic Bacterium Xenorhabdus khoisanae.</title>
        <authorList>
            <person name="Naidoo S."/>
            <person name="Featherston J."/>
            <person name="Gray V.M."/>
        </authorList>
    </citation>
    <scope>NUCLEOTIDE SEQUENCE [LARGE SCALE GENOMIC DNA]</scope>
    <source>
        <strain evidence="3 4">MCB</strain>
    </source>
</reference>
<keyword evidence="2" id="KW-0472">Membrane</keyword>
<dbReference type="InterPro" id="IPR050739">
    <property type="entry name" value="MFP"/>
</dbReference>
<evidence type="ECO:0000313" key="3">
    <source>
        <dbReference type="EMBL" id="KMJ44281.1"/>
    </source>
</evidence>
<dbReference type="PANTHER" id="PTHR30386:SF28">
    <property type="entry name" value="EXPORTED PROTEIN"/>
    <property type="match status" value="1"/>
</dbReference>
<feature type="transmembrane region" description="Helical" evidence="2">
    <location>
        <begin position="30"/>
        <end position="52"/>
    </location>
</feature>
<keyword evidence="1" id="KW-0175">Coiled coil</keyword>
<dbReference type="STRING" id="880157.AB204_15110"/>
<dbReference type="Proteomes" id="UP000036277">
    <property type="component" value="Unassembled WGS sequence"/>
</dbReference>
<keyword evidence="2" id="KW-1133">Transmembrane helix</keyword>
<accession>A0A0J5FPQ0</accession>
<name>A0A0J5FPQ0_9GAMM</name>
<dbReference type="Gene3D" id="2.40.50.100">
    <property type="match status" value="1"/>
</dbReference>
<feature type="coiled-coil region" evidence="1">
    <location>
        <begin position="118"/>
        <end position="163"/>
    </location>
</feature>
<dbReference type="EMBL" id="LFCV01000107">
    <property type="protein sequence ID" value="KMJ44281.1"/>
    <property type="molecule type" value="Genomic_DNA"/>
</dbReference>
<sequence length="432" mass="49839">MAAMNNLFRKEAIESKKSKWIGEALLIAKIPAWVICVVSSIFLVILFLFITFGSYTRRINAYGEVITNPHPINIFSSQQGFISQEFVNVGDFVKQGQKIYQVDFNQITESGKISTNTKNSLKNQLMQINNIIESLQDDKYITLESLKEQKKQYEASQEESKVIVDNARKGVEFAKENMENYKLYQKRGLITKDQFNSYGYSYYQQQNIYQNLYSQYISDALKITNLNSEIILRQTDFDKQISQYKIQRDDLQRKLTEMAANGALLITSPINGRIESLGFTVGQTITLNDILAQVIPYNIKSNYYLILWVPNSSLPYISKGDAINIRYDAFPFEKFGQFSGQIDNISYIPASAQEMSHYRSSPINKAGEKSESYYKVLVTLDKNQFDYNGRKLNLSNGMKAQSTFFLEKRPLYQWMFSPFYDMKKTLMGPQHG</sequence>
<proteinExistence type="predicted"/>
<protein>
    <submittedName>
        <fullName evidence="3">Colicin V secretion protein CvaA</fullName>
    </submittedName>
</protein>
<dbReference type="Gene3D" id="2.40.30.170">
    <property type="match status" value="1"/>
</dbReference>
<keyword evidence="4" id="KW-1185">Reference proteome</keyword>
<dbReference type="AlphaFoldDB" id="A0A0J5FPQ0"/>
<dbReference type="PANTHER" id="PTHR30386">
    <property type="entry name" value="MEMBRANE FUSION SUBUNIT OF EMRAB-TOLC MULTIDRUG EFFLUX PUMP"/>
    <property type="match status" value="1"/>
</dbReference>
<dbReference type="RefSeq" id="WP_047964195.1">
    <property type="nucleotide sequence ID" value="NZ_CAWMBG010000107.1"/>
</dbReference>
<gene>
    <name evidence="3" type="ORF">AB204_15110</name>
</gene>
<keyword evidence="2" id="KW-0812">Transmembrane</keyword>
<dbReference type="PATRIC" id="fig|880157.4.peg.3221"/>
<evidence type="ECO:0000313" key="4">
    <source>
        <dbReference type="Proteomes" id="UP000036277"/>
    </source>
</evidence>